<sequence>MPNTSTPSPYTKDGIMVAADNGRTAELVQVSLDLIAEGKVYDSPSGVHLLSSGFLEEASYMDPLLLQTAAYKEVWQVNLNQRLAIRIKNPTGVYGIVFHPAGPSALFQTELETAAAAYSSMNIRRCGPLRQPLLAEGRPGVTGPGNSGWHGDLVVAQEHPFRPTLEATMKAMKEPVRKPRPQVSKSQSASTNPWSLCAHTHATSTTSSQPDGLRRRSRRTAWRHAPARKSNGPCRIRTPARGRK</sequence>
<protein>
    <submittedName>
        <fullName evidence="3">Insulin receptor substrate 2-like isoform X1</fullName>
    </submittedName>
</protein>
<comment type="caution">
    <text evidence="3">The sequence shown here is derived from an EMBL/GenBank/DDBJ whole genome shotgun (WGS) entry which is preliminary data.</text>
</comment>
<keyword evidence="4" id="KW-1185">Reference proteome</keyword>
<dbReference type="GO" id="GO:0043548">
    <property type="term" value="F:phosphatidylinositol 3-kinase binding"/>
    <property type="evidence" value="ECO:0007669"/>
    <property type="project" value="TreeGrafter"/>
</dbReference>
<dbReference type="GO" id="GO:0005158">
    <property type="term" value="F:insulin receptor binding"/>
    <property type="evidence" value="ECO:0007669"/>
    <property type="project" value="InterPro"/>
</dbReference>
<evidence type="ECO:0000256" key="1">
    <source>
        <dbReference type="ARBA" id="ARBA00022737"/>
    </source>
</evidence>
<dbReference type="Proteomes" id="UP001279410">
    <property type="component" value="Unassembled WGS sequence"/>
</dbReference>
<dbReference type="GO" id="GO:0005886">
    <property type="term" value="C:plasma membrane"/>
    <property type="evidence" value="ECO:0007669"/>
    <property type="project" value="TreeGrafter"/>
</dbReference>
<dbReference type="GO" id="GO:0008286">
    <property type="term" value="P:insulin receptor signaling pathway"/>
    <property type="evidence" value="ECO:0007669"/>
    <property type="project" value="InterPro"/>
</dbReference>
<dbReference type="GO" id="GO:0005829">
    <property type="term" value="C:cytosol"/>
    <property type="evidence" value="ECO:0007669"/>
    <property type="project" value="TreeGrafter"/>
</dbReference>
<keyword evidence="1" id="KW-0677">Repeat</keyword>
<feature type="region of interest" description="Disordered" evidence="2">
    <location>
        <begin position="171"/>
        <end position="244"/>
    </location>
</feature>
<feature type="compositionally biased region" description="Polar residues" evidence="2">
    <location>
        <begin position="183"/>
        <end position="194"/>
    </location>
</feature>
<gene>
    <name evidence="3" type="ORF">AKAME5_001636000</name>
</gene>
<reference evidence="3" key="1">
    <citation type="submission" date="2022-08" db="EMBL/GenBank/DDBJ databases">
        <title>Genome sequencing of akame (Lates japonicus).</title>
        <authorList>
            <person name="Hashiguchi Y."/>
            <person name="Takahashi H."/>
        </authorList>
    </citation>
    <scope>NUCLEOTIDE SEQUENCE</scope>
    <source>
        <strain evidence="3">Kochi</strain>
    </source>
</reference>
<accession>A0AAD3N4X2</accession>
<evidence type="ECO:0000256" key="2">
    <source>
        <dbReference type="SAM" id="MobiDB-lite"/>
    </source>
</evidence>
<name>A0AAD3N4X2_LATJO</name>
<keyword evidence="3" id="KW-0675">Receptor</keyword>
<dbReference type="EMBL" id="BRZM01000072">
    <property type="protein sequence ID" value="GLD64849.1"/>
    <property type="molecule type" value="Genomic_DNA"/>
</dbReference>
<feature type="compositionally biased region" description="Low complexity" evidence="2">
    <location>
        <begin position="198"/>
        <end position="208"/>
    </location>
</feature>
<dbReference type="InterPro" id="IPR039011">
    <property type="entry name" value="IRS"/>
</dbReference>
<dbReference type="AlphaFoldDB" id="A0AAD3N4X2"/>
<feature type="compositionally biased region" description="Basic residues" evidence="2">
    <location>
        <begin position="215"/>
        <end position="227"/>
    </location>
</feature>
<organism evidence="3 4">
    <name type="scientific">Lates japonicus</name>
    <name type="common">Japanese lates</name>
    <dbReference type="NCBI Taxonomy" id="270547"/>
    <lineage>
        <taxon>Eukaryota</taxon>
        <taxon>Metazoa</taxon>
        <taxon>Chordata</taxon>
        <taxon>Craniata</taxon>
        <taxon>Vertebrata</taxon>
        <taxon>Euteleostomi</taxon>
        <taxon>Actinopterygii</taxon>
        <taxon>Neopterygii</taxon>
        <taxon>Teleostei</taxon>
        <taxon>Neoteleostei</taxon>
        <taxon>Acanthomorphata</taxon>
        <taxon>Carangaria</taxon>
        <taxon>Carangaria incertae sedis</taxon>
        <taxon>Centropomidae</taxon>
        <taxon>Lates</taxon>
    </lineage>
</organism>
<proteinExistence type="predicted"/>
<dbReference type="PANTHER" id="PTHR10614:SF13">
    <property type="entry name" value="INSULIN RECEPTOR SUBSTRATE 1"/>
    <property type="match status" value="1"/>
</dbReference>
<dbReference type="PANTHER" id="PTHR10614">
    <property type="entry name" value="INSULIN RECEPTOR SUBSTRATE"/>
    <property type="match status" value="1"/>
</dbReference>
<evidence type="ECO:0000313" key="4">
    <source>
        <dbReference type="Proteomes" id="UP001279410"/>
    </source>
</evidence>
<evidence type="ECO:0000313" key="3">
    <source>
        <dbReference type="EMBL" id="GLD64849.1"/>
    </source>
</evidence>